<dbReference type="Pfam" id="PF20670">
    <property type="entry name" value="DUF6816"/>
    <property type="match status" value="1"/>
</dbReference>
<sequence>MHETYIIQRRLSSSSSPHNKISLSPLSNDVYGMWYAMKNLLLLLMLITGATAYKSPIPLRLAATTRSSAIEGHDDASTNRFPYAAQGPRSSSHTISDRRKVLSQIGLLTSFIAQSANSQDLDQSILETRILENSLSPPPYRMEATDIFYPTYFQGSWKASSKTCEIYAPCGFELFPGGKAGYDSAVQKEIKDGEVLEYKARFVQRSSGGDNESFYIAADREYNAKEIAKAAMGSFSVVDVPEATPNRFSCILAPPEGSGGSLVAVDILAIARKYEIVSPNKFCCSEVLRQIASPASRKNPNAPPTPPLSVKEIETSSVYTVDNVEDSSMVKEIKCKQRTATFLVPSQTDPKAFQMWQISRGQPVDVRYYDVTFSRN</sequence>
<organism evidence="2 3">
    <name type="scientific">Cyclotella cryptica</name>
    <dbReference type="NCBI Taxonomy" id="29204"/>
    <lineage>
        <taxon>Eukaryota</taxon>
        <taxon>Sar</taxon>
        <taxon>Stramenopiles</taxon>
        <taxon>Ochrophyta</taxon>
        <taxon>Bacillariophyta</taxon>
        <taxon>Coscinodiscophyceae</taxon>
        <taxon>Thalassiosirophycidae</taxon>
        <taxon>Stephanodiscales</taxon>
        <taxon>Stephanodiscaceae</taxon>
        <taxon>Cyclotella</taxon>
    </lineage>
</organism>
<dbReference type="EMBL" id="JABMIG020000036">
    <property type="protein sequence ID" value="KAL3799756.1"/>
    <property type="molecule type" value="Genomic_DNA"/>
</dbReference>
<comment type="caution">
    <text evidence="2">The sequence shown here is derived from an EMBL/GenBank/DDBJ whole genome shotgun (WGS) entry which is preliminary data.</text>
</comment>
<feature type="domain" description="DUF6816" evidence="1">
    <location>
        <begin position="145"/>
        <end position="375"/>
    </location>
</feature>
<evidence type="ECO:0000259" key="1">
    <source>
        <dbReference type="Pfam" id="PF20670"/>
    </source>
</evidence>
<dbReference type="AlphaFoldDB" id="A0ABD3QIR3"/>
<proteinExistence type="predicted"/>
<reference evidence="2 3" key="1">
    <citation type="journal article" date="2020" name="G3 (Bethesda)">
        <title>Improved Reference Genome for Cyclotella cryptica CCMP332, a Model for Cell Wall Morphogenesis, Salinity Adaptation, and Lipid Production in Diatoms (Bacillariophyta).</title>
        <authorList>
            <person name="Roberts W.R."/>
            <person name="Downey K.M."/>
            <person name="Ruck E.C."/>
            <person name="Traller J.C."/>
            <person name="Alverson A.J."/>
        </authorList>
    </citation>
    <scope>NUCLEOTIDE SEQUENCE [LARGE SCALE GENOMIC DNA]</scope>
    <source>
        <strain evidence="2 3">CCMP332</strain>
    </source>
</reference>
<keyword evidence="3" id="KW-1185">Reference proteome</keyword>
<evidence type="ECO:0000313" key="2">
    <source>
        <dbReference type="EMBL" id="KAL3799756.1"/>
    </source>
</evidence>
<evidence type="ECO:0000313" key="3">
    <source>
        <dbReference type="Proteomes" id="UP001516023"/>
    </source>
</evidence>
<accession>A0ABD3QIR3</accession>
<dbReference type="InterPro" id="IPR049213">
    <property type="entry name" value="DUF6816"/>
</dbReference>
<gene>
    <name evidence="2" type="ORF">HJC23_010406</name>
</gene>
<protein>
    <recommendedName>
        <fullName evidence="1">DUF6816 domain-containing protein</fullName>
    </recommendedName>
</protein>
<dbReference type="Proteomes" id="UP001516023">
    <property type="component" value="Unassembled WGS sequence"/>
</dbReference>
<name>A0ABD3QIR3_9STRA</name>